<dbReference type="AlphaFoldDB" id="A0A183N4X8"/>
<reference evidence="1 2" key="1">
    <citation type="submission" date="2018-11" db="EMBL/GenBank/DDBJ databases">
        <authorList>
            <consortium name="Pathogen Informatics"/>
        </authorList>
    </citation>
    <scope>NUCLEOTIDE SEQUENCE [LARGE SCALE GENOMIC DNA]</scope>
    <source>
        <strain evidence="1 2">Zambia</strain>
    </source>
</reference>
<gene>
    <name evidence="1" type="ORF">SMRZ_LOCUS23353</name>
</gene>
<accession>A0A183N4X8</accession>
<keyword evidence="2" id="KW-1185">Reference proteome</keyword>
<sequence length="64" mass="7506">MDEPQISVLEVIRKLGIVPIYGWEARFDHKYKIKCRPFTVPRASQMSDILGMSFRLVIKHTIVF</sequence>
<dbReference type="STRING" id="48269.A0A183N4X8"/>
<dbReference type="Proteomes" id="UP000277204">
    <property type="component" value="Unassembled WGS sequence"/>
</dbReference>
<evidence type="ECO:0000313" key="1">
    <source>
        <dbReference type="EMBL" id="VDP46869.1"/>
    </source>
</evidence>
<proteinExistence type="predicted"/>
<dbReference type="EMBL" id="UZAI01019657">
    <property type="protein sequence ID" value="VDP46869.1"/>
    <property type="molecule type" value="Genomic_DNA"/>
</dbReference>
<name>A0A183N4X8_9TREM</name>
<organism evidence="1 2">
    <name type="scientific">Schistosoma margrebowiei</name>
    <dbReference type="NCBI Taxonomy" id="48269"/>
    <lineage>
        <taxon>Eukaryota</taxon>
        <taxon>Metazoa</taxon>
        <taxon>Spiralia</taxon>
        <taxon>Lophotrochozoa</taxon>
        <taxon>Platyhelminthes</taxon>
        <taxon>Trematoda</taxon>
        <taxon>Digenea</taxon>
        <taxon>Strigeidida</taxon>
        <taxon>Schistosomatoidea</taxon>
        <taxon>Schistosomatidae</taxon>
        <taxon>Schistosoma</taxon>
    </lineage>
</organism>
<protein>
    <submittedName>
        <fullName evidence="1">Uncharacterized protein</fullName>
    </submittedName>
</protein>
<evidence type="ECO:0000313" key="2">
    <source>
        <dbReference type="Proteomes" id="UP000277204"/>
    </source>
</evidence>